<dbReference type="GO" id="GO:0005634">
    <property type="term" value="C:nucleus"/>
    <property type="evidence" value="ECO:0007669"/>
    <property type="project" value="TreeGrafter"/>
</dbReference>
<dbReference type="EMBL" id="JARKIK010000029">
    <property type="protein sequence ID" value="KAK8742205.1"/>
    <property type="molecule type" value="Genomic_DNA"/>
</dbReference>
<evidence type="ECO:0000256" key="10">
    <source>
        <dbReference type="ARBA" id="ARBA00022842"/>
    </source>
</evidence>
<evidence type="ECO:0000256" key="2">
    <source>
        <dbReference type="ARBA" id="ARBA00009196"/>
    </source>
</evidence>
<dbReference type="GO" id="GO:0030688">
    <property type="term" value="C:preribosome, small subunit precursor"/>
    <property type="evidence" value="ECO:0007669"/>
    <property type="project" value="TreeGrafter"/>
</dbReference>
<dbReference type="FunFam" id="1.10.10.10:FF:000053">
    <property type="entry name" value="Serine/threonine-protein kinase RIO2"/>
    <property type="match status" value="1"/>
</dbReference>
<comment type="catalytic activity">
    <reaction evidence="11">
        <text>L-threonyl-[protein] + ATP = O-phospho-L-threonyl-[protein] + ADP + H(+)</text>
        <dbReference type="Rhea" id="RHEA:46608"/>
        <dbReference type="Rhea" id="RHEA-COMP:11060"/>
        <dbReference type="Rhea" id="RHEA-COMP:11605"/>
        <dbReference type="ChEBI" id="CHEBI:15378"/>
        <dbReference type="ChEBI" id="CHEBI:30013"/>
        <dbReference type="ChEBI" id="CHEBI:30616"/>
        <dbReference type="ChEBI" id="CHEBI:61977"/>
        <dbReference type="ChEBI" id="CHEBI:456216"/>
        <dbReference type="EC" id="2.7.11.1"/>
    </reaction>
</comment>
<dbReference type="Proteomes" id="UP001445076">
    <property type="component" value="Unassembled WGS sequence"/>
</dbReference>
<dbReference type="GO" id="GO:0004674">
    <property type="term" value="F:protein serine/threonine kinase activity"/>
    <property type="evidence" value="ECO:0007669"/>
    <property type="project" value="UniProtKB-KW"/>
</dbReference>
<evidence type="ECO:0000256" key="4">
    <source>
        <dbReference type="ARBA" id="ARBA00022527"/>
    </source>
</evidence>
<name>A0AAW0XGU4_CHEQU</name>
<comment type="cofactor">
    <cofactor evidence="1">
        <name>Mg(2+)</name>
        <dbReference type="ChEBI" id="CHEBI:18420"/>
    </cofactor>
</comment>
<dbReference type="Pfam" id="PF09202">
    <property type="entry name" value="Rio2_N"/>
    <property type="match status" value="1"/>
</dbReference>
<dbReference type="SUPFAM" id="SSF46785">
    <property type="entry name" value="Winged helix' DNA-binding domain"/>
    <property type="match status" value="1"/>
</dbReference>
<comment type="catalytic activity">
    <reaction evidence="12">
        <text>L-seryl-[protein] + ATP = O-phospho-L-seryl-[protein] + ADP + H(+)</text>
        <dbReference type="Rhea" id="RHEA:17989"/>
        <dbReference type="Rhea" id="RHEA-COMP:9863"/>
        <dbReference type="Rhea" id="RHEA-COMP:11604"/>
        <dbReference type="ChEBI" id="CHEBI:15378"/>
        <dbReference type="ChEBI" id="CHEBI:29999"/>
        <dbReference type="ChEBI" id="CHEBI:30616"/>
        <dbReference type="ChEBI" id="CHEBI:83421"/>
        <dbReference type="ChEBI" id="CHEBI:456216"/>
        <dbReference type="EC" id="2.7.11.1"/>
    </reaction>
</comment>
<dbReference type="GO" id="GO:0046872">
    <property type="term" value="F:metal ion binding"/>
    <property type="evidence" value="ECO:0007669"/>
    <property type="project" value="UniProtKB-KW"/>
</dbReference>
<keyword evidence="7" id="KW-0547">Nucleotide-binding</keyword>
<gene>
    <name evidence="17" type="ORF">OTU49_002176</name>
</gene>
<keyword evidence="5" id="KW-0808">Transferase</keyword>
<feature type="domain" description="RIO-type" evidence="15">
    <location>
        <begin position="148"/>
        <end position="205"/>
    </location>
</feature>
<evidence type="ECO:0000256" key="3">
    <source>
        <dbReference type="ARBA" id="ARBA00012513"/>
    </source>
</evidence>
<evidence type="ECO:0000256" key="6">
    <source>
        <dbReference type="ARBA" id="ARBA00022723"/>
    </source>
</evidence>
<reference evidence="17 18" key="1">
    <citation type="journal article" date="2024" name="BMC Genomics">
        <title>Genome assembly of redclaw crayfish (Cherax quadricarinatus) provides insights into its immune adaptation and hypoxia tolerance.</title>
        <authorList>
            <person name="Liu Z."/>
            <person name="Zheng J."/>
            <person name="Li H."/>
            <person name="Fang K."/>
            <person name="Wang S."/>
            <person name="He J."/>
            <person name="Zhou D."/>
            <person name="Weng S."/>
            <person name="Chi M."/>
            <person name="Gu Z."/>
            <person name="He J."/>
            <person name="Li F."/>
            <person name="Wang M."/>
        </authorList>
    </citation>
    <scope>NUCLEOTIDE SEQUENCE [LARGE SCALE GENOMIC DNA]</scope>
    <source>
        <strain evidence="17">ZL_2023a</strain>
    </source>
</reference>
<evidence type="ECO:0000313" key="17">
    <source>
        <dbReference type="EMBL" id="KAK8742205.1"/>
    </source>
</evidence>
<accession>A0AAW0XGU4</accession>
<dbReference type="InterPro" id="IPR015285">
    <property type="entry name" value="RIO2_wHTH_N"/>
</dbReference>
<keyword evidence="4" id="KW-0723">Serine/threonine-protein kinase</keyword>
<evidence type="ECO:0000259" key="16">
    <source>
        <dbReference type="Pfam" id="PF09202"/>
    </source>
</evidence>
<evidence type="ECO:0000256" key="14">
    <source>
        <dbReference type="ARBA" id="ARBA00068837"/>
    </source>
</evidence>
<evidence type="ECO:0000256" key="12">
    <source>
        <dbReference type="ARBA" id="ARBA00048679"/>
    </source>
</evidence>
<keyword evidence="8" id="KW-0418">Kinase</keyword>
<dbReference type="GO" id="GO:0005524">
    <property type="term" value="F:ATP binding"/>
    <property type="evidence" value="ECO:0007669"/>
    <property type="project" value="UniProtKB-KW"/>
</dbReference>
<evidence type="ECO:0000256" key="11">
    <source>
        <dbReference type="ARBA" id="ARBA00047899"/>
    </source>
</evidence>
<keyword evidence="10" id="KW-0460">Magnesium</keyword>
<dbReference type="AlphaFoldDB" id="A0AAW0XGU4"/>
<comment type="caution">
    <text evidence="17">The sequence shown here is derived from an EMBL/GenBank/DDBJ whole genome shotgun (WGS) entry which is preliminary data.</text>
</comment>
<dbReference type="InterPro" id="IPR036390">
    <property type="entry name" value="WH_DNA-bd_sf"/>
</dbReference>
<evidence type="ECO:0000256" key="1">
    <source>
        <dbReference type="ARBA" id="ARBA00001946"/>
    </source>
</evidence>
<dbReference type="GO" id="GO:0030490">
    <property type="term" value="P:maturation of SSU-rRNA"/>
    <property type="evidence" value="ECO:0007669"/>
    <property type="project" value="TreeGrafter"/>
</dbReference>
<dbReference type="InterPro" id="IPR018934">
    <property type="entry name" value="RIO_dom"/>
</dbReference>
<evidence type="ECO:0000256" key="13">
    <source>
        <dbReference type="ARBA" id="ARBA00068353"/>
    </source>
</evidence>
<feature type="domain" description="RIO2 kinase winged helix" evidence="16">
    <location>
        <begin position="49"/>
        <end position="131"/>
    </location>
</feature>
<keyword evidence="6" id="KW-0479">Metal-binding</keyword>
<evidence type="ECO:0000256" key="8">
    <source>
        <dbReference type="ARBA" id="ARBA00022777"/>
    </source>
</evidence>
<dbReference type="FunFam" id="3.30.200.20:FF:000052">
    <property type="entry name" value="Serine/threonine-protein kinase RIO2"/>
    <property type="match status" value="1"/>
</dbReference>
<evidence type="ECO:0000259" key="15">
    <source>
        <dbReference type="Pfam" id="PF01163"/>
    </source>
</evidence>
<dbReference type="Gene3D" id="3.30.200.20">
    <property type="entry name" value="Phosphorylase Kinase, domain 1"/>
    <property type="match status" value="1"/>
</dbReference>
<dbReference type="PANTHER" id="PTHR45852:SF1">
    <property type="entry name" value="SERINE_THREONINE-PROTEIN KINASE RIO2"/>
    <property type="match status" value="1"/>
</dbReference>
<keyword evidence="9" id="KW-0067">ATP-binding</keyword>
<proteinExistence type="inferred from homology"/>
<organism evidence="17 18">
    <name type="scientific">Cherax quadricarinatus</name>
    <name type="common">Australian red claw crayfish</name>
    <dbReference type="NCBI Taxonomy" id="27406"/>
    <lineage>
        <taxon>Eukaryota</taxon>
        <taxon>Metazoa</taxon>
        <taxon>Ecdysozoa</taxon>
        <taxon>Arthropoda</taxon>
        <taxon>Crustacea</taxon>
        <taxon>Multicrustacea</taxon>
        <taxon>Malacostraca</taxon>
        <taxon>Eumalacostraca</taxon>
        <taxon>Eucarida</taxon>
        <taxon>Decapoda</taxon>
        <taxon>Pleocyemata</taxon>
        <taxon>Astacidea</taxon>
        <taxon>Parastacoidea</taxon>
        <taxon>Parastacidae</taxon>
        <taxon>Cherax</taxon>
    </lineage>
</organism>
<keyword evidence="18" id="KW-1185">Reference proteome</keyword>
<evidence type="ECO:0000256" key="9">
    <source>
        <dbReference type="ARBA" id="ARBA00022840"/>
    </source>
</evidence>
<dbReference type="InterPro" id="IPR036388">
    <property type="entry name" value="WH-like_DNA-bd_sf"/>
</dbReference>
<dbReference type="GO" id="GO:0005829">
    <property type="term" value="C:cytosol"/>
    <property type="evidence" value="ECO:0007669"/>
    <property type="project" value="TreeGrafter"/>
</dbReference>
<protein>
    <recommendedName>
        <fullName evidence="13">Serine/threonine-protein kinase RIO2</fullName>
        <ecNumber evidence="3">2.7.11.1</ecNumber>
    </recommendedName>
    <alternativeName>
        <fullName evidence="14">Serine/threonine-protein kinase rio2</fullName>
    </alternativeName>
</protein>
<dbReference type="Gene3D" id="1.10.10.10">
    <property type="entry name" value="Winged helix-like DNA-binding domain superfamily/Winged helix DNA-binding domain"/>
    <property type="match status" value="1"/>
</dbReference>
<evidence type="ECO:0000256" key="7">
    <source>
        <dbReference type="ARBA" id="ARBA00022741"/>
    </source>
</evidence>
<feature type="non-terminal residue" evidence="17">
    <location>
        <position position="1"/>
    </location>
</feature>
<evidence type="ECO:0000313" key="18">
    <source>
        <dbReference type="Proteomes" id="UP001445076"/>
    </source>
</evidence>
<dbReference type="Pfam" id="PF01163">
    <property type="entry name" value="RIO1"/>
    <property type="match status" value="1"/>
</dbReference>
<comment type="similarity">
    <text evidence="2">Belongs to the protein kinase superfamily. RIO-type Ser/Thr kinase family.</text>
</comment>
<dbReference type="EC" id="2.7.11.1" evidence="3"/>
<dbReference type="PANTHER" id="PTHR45852">
    <property type="entry name" value="SER/THR-PROTEIN KINASE RIO2"/>
    <property type="match status" value="1"/>
</dbReference>
<sequence>PPAWYSGVVVRHHTLKYIQQASHTGKKELKYIYSEGQQYIMGKLKVAMLRYLASEDFRVLTAIEMGMKNHELVPGPLVAQIANVRSGGVHKILQELCKHRLCSYERGKHYDGYRLTNMGYDYLALKVLSSRDIIGAVGSQIGVGKESDIYVVTDTLGNPLCMKLHRLGRTSFRKLREKRDYHQNRNRMSWLYLSRLSATKEFAFLYLGQLTALDTVS</sequence>
<evidence type="ECO:0000256" key="5">
    <source>
        <dbReference type="ARBA" id="ARBA00022679"/>
    </source>
</evidence>